<evidence type="ECO:0000313" key="6">
    <source>
        <dbReference type="Proteomes" id="UP001530315"/>
    </source>
</evidence>
<dbReference type="AlphaFoldDB" id="A0ABD3ND76"/>
<proteinExistence type="predicted"/>
<dbReference type="Proteomes" id="UP001530315">
    <property type="component" value="Unassembled WGS sequence"/>
</dbReference>
<protein>
    <submittedName>
        <fullName evidence="5">Uncharacterized protein</fullName>
    </submittedName>
</protein>
<evidence type="ECO:0000256" key="3">
    <source>
        <dbReference type="SAM" id="Coils"/>
    </source>
</evidence>
<evidence type="ECO:0000313" key="5">
    <source>
        <dbReference type="EMBL" id="KAL3773333.1"/>
    </source>
</evidence>
<accession>A0ABD3ND76</accession>
<reference evidence="5 6" key="1">
    <citation type="submission" date="2024-10" db="EMBL/GenBank/DDBJ databases">
        <title>Updated reference genomes for cyclostephanoid diatoms.</title>
        <authorList>
            <person name="Roberts W.R."/>
            <person name="Alverson A.J."/>
        </authorList>
    </citation>
    <scope>NUCLEOTIDE SEQUENCE [LARGE SCALE GENOMIC DNA]</scope>
    <source>
        <strain evidence="5 6">AJA276-08</strain>
    </source>
</reference>
<feature type="coiled-coil region" evidence="3">
    <location>
        <begin position="554"/>
        <end position="602"/>
    </location>
</feature>
<dbReference type="EMBL" id="JALLAZ020001538">
    <property type="protein sequence ID" value="KAL3773333.1"/>
    <property type="molecule type" value="Genomic_DNA"/>
</dbReference>
<sequence length="876" mass="100351">MSEQQEEMIRRGQDAMKSSYNLEVSCDHNPTQLFLLMNQQLWDNAQSRLYHAPLEAHTWISSRFPDNNEYKWRNLPLHLACLHVPEPVPLQFVEALIGAYPEAARCRNHEGNMPIHLACECMGFGPKTRLEDEGILIALIRAFPDCLGIKDGKGRTPLEIMDERYMGRGLGIIKYMKAHARGGMAEDQRQERVEDRTTVDECMDRERGKLKRRAKNNAVPKSSSDRTMTLKREKAETTIQSRKSSMRALKDQIPPIIVDQSLHFLRGNKSLELENDPSVVGPAEISRDSQMNVEMQQQRNLVESLLQQQKELLESLRNSSNPIPFVSPISTHPPAMVSPHCSNNTSLHQLDAELSSMRDAHQSMSLLLSTKIQSENELQKRLRELEIEYAQLKNGFVDLTAQHSITVAKLEAKSNEVTALKSKEQNVSNELALKLGLEEKQRKDINVLRNEFEKEKEVQMKRCADLEETIEQSKRENIRLSMENKEYRAQLDKKNKQLQETKTKEATLLGLLSKMHDSPSSFPHENEKLLTENKKLLNFIQETKAKESKMKALLQKSKEALVLSRKQNQQLQMQLDKQKIELQESKANESKLQEELLEVKEQSCEAGELLAKNIALREVALKAIETVGTLHQKIPKSHSSSFHSYSDSLEALLENAEAVSIDRFAHSQVNCMLDAKQSLALLRPIVCDAMSFQQDSIDRIQQLYHYFHHTMELISQISSISHEHFQFQPTLQMLEEILTSHVHIMETLDSLLESKERHKSKLISLLNQEPREERNCIYANIEPLGLGAISPECVHSTKTISLAQHLEKLESLSKTVAKLPRLKRINTDTNMEDVKLHLNKVDEITHVLDKALLILVKDARQLKVAYDNDRKELDHD</sequence>
<keyword evidence="6" id="KW-1185">Reference proteome</keyword>
<evidence type="ECO:0000256" key="4">
    <source>
        <dbReference type="SAM" id="MobiDB-lite"/>
    </source>
</evidence>
<dbReference type="PANTHER" id="PTHR24153:SF8">
    <property type="entry name" value="FORKED, ISOFORM F"/>
    <property type="match status" value="1"/>
</dbReference>
<keyword evidence="2" id="KW-0040">ANK repeat</keyword>
<dbReference type="InterPro" id="IPR036770">
    <property type="entry name" value="Ankyrin_rpt-contain_sf"/>
</dbReference>
<gene>
    <name evidence="5" type="ORF">ACHAW5_010010</name>
</gene>
<keyword evidence="3" id="KW-0175">Coiled coil</keyword>
<evidence type="ECO:0000256" key="2">
    <source>
        <dbReference type="ARBA" id="ARBA00023043"/>
    </source>
</evidence>
<organism evidence="5 6">
    <name type="scientific">Stephanodiscus triporus</name>
    <dbReference type="NCBI Taxonomy" id="2934178"/>
    <lineage>
        <taxon>Eukaryota</taxon>
        <taxon>Sar</taxon>
        <taxon>Stramenopiles</taxon>
        <taxon>Ochrophyta</taxon>
        <taxon>Bacillariophyta</taxon>
        <taxon>Coscinodiscophyceae</taxon>
        <taxon>Thalassiosirophycidae</taxon>
        <taxon>Stephanodiscales</taxon>
        <taxon>Stephanodiscaceae</taxon>
        <taxon>Stephanodiscus</taxon>
    </lineage>
</organism>
<comment type="caution">
    <text evidence="5">The sequence shown here is derived from an EMBL/GenBank/DDBJ whole genome shotgun (WGS) entry which is preliminary data.</text>
</comment>
<feature type="region of interest" description="Disordered" evidence="4">
    <location>
        <begin position="212"/>
        <end position="233"/>
    </location>
</feature>
<evidence type="ECO:0000256" key="1">
    <source>
        <dbReference type="ARBA" id="ARBA00022737"/>
    </source>
</evidence>
<feature type="coiled-coil region" evidence="3">
    <location>
        <begin position="368"/>
        <end position="504"/>
    </location>
</feature>
<name>A0ABD3ND76_9STRA</name>
<keyword evidence="1" id="KW-0677">Repeat</keyword>
<dbReference type="InterPro" id="IPR052420">
    <property type="entry name" value="Espin/Espin-like"/>
</dbReference>
<dbReference type="Gene3D" id="1.25.40.20">
    <property type="entry name" value="Ankyrin repeat-containing domain"/>
    <property type="match status" value="1"/>
</dbReference>
<dbReference type="PANTHER" id="PTHR24153">
    <property type="entry name" value="ESPIN"/>
    <property type="match status" value="1"/>
</dbReference>